<gene>
    <name evidence="1" type="ORF">DUNSADRAFT_181</name>
</gene>
<name>A0ABQ7FZE7_DUNSA</name>
<dbReference type="Proteomes" id="UP000815325">
    <property type="component" value="Unassembled WGS sequence"/>
</dbReference>
<keyword evidence="2" id="KW-1185">Reference proteome</keyword>
<comment type="caution">
    <text evidence="1">The sequence shown here is derived from an EMBL/GenBank/DDBJ whole genome shotgun (WGS) entry which is preliminary data.</text>
</comment>
<sequence length="250" mass="27325">MQPLEITASCDMPSPFQHVDADFRSVFQPCPRTPTNWGTDAPKNWDAGAKMLPMAPHHGHGAEARLAHAACGAEPLAKVERTHSDKQVRAESPFLRTHVSVDLAPPSSVAHFLLNGDSAKNSCYGSSKQSLTKLAGFESNSSPLPMPFNSDFLLGMKHEAGDPWTDPGSQGQDFMLSSLLVSRFAAFRCVTHHPSYTSRCNRNQTGDLGSQGQDFMLSSLLALRMNFVSIRPPLCLPSRRCHFFPLCTVS</sequence>
<reference evidence="1" key="1">
    <citation type="submission" date="2017-08" db="EMBL/GenBank/DDBJ databases">
        <authorList>
            <person name="Polle J.E."/>
            <person name="Barry K."/>
            <person name="Cushman J."/>
            <person name="Schmutz J."/>
            <person name="Tran D."/>
            <person name="Hathwaick L.T."/>
            <person name="Yim W.C."/>
            <person name="Jenkins J."/>
            <person name="Mckie-Krisberg Z.M."/>
            <person name="Prochnik S."/>
            <person name="Lindquist E."/>
            <person name="Dockter R.B."/>
            <person name="Adam C."/>
            <person name="Molina H."/>
            <person name="Bunkerborg J."/>
            <person name="Jin E."/>
            <person name="Buchheim M."/>
            <person name="Magnuson J."/>
        </authorList>
    </citation>
    <scope>NUCLEOTIDE SEQUENCE</scope>
    <source>
        <strain evidence="1">CCAP 19/18</strain>
    </source>
</reference>
<evidence type="ECO:0000313" key="2">
    <source>
        <dbReference type="Proteomes" id="UP000815325"/>
    </source>
</evidence>
<organism evidence="1 2">
    <name type="scientific">Dunaliella salina</name>
    <name type="common">Green alga</name>
    <name type="synonym">Protococcus salinus</name>
    <dbReference type="NCBI Taxonomy" id="3046"/>
    <lineage>
        <taxon>Eukaryota</taxon>
        <taxon>Viridiplantae</taxon>
        <taxon>Chlorophyta</taxon>
        <taxon>core chlorophytes</taxon>
        <taxon>Chlorophyceae</taxon>
        <taxon>CS clade</taxon>
        <taxon>Chlamydomonadales</taxon>
        <taxon>Dunaliellaceae</taxon>
        <taxon>Dunaliella</taxon>
    </lineage>
</organism>
<protein>
    <recommendedName>
        <fullName evidence="3">Encoded protein</fullName>
    </recommendedName>
</protein>
<proteinExistence type="predicted"/>
<accession>A0ABQ7FZE7</accession>
<dbReference type="EMBL" id="MU070441">
    <property type="protein sequence ID" value="KAF5827714.1"/>
    <property type="molecule type" value="Genomic_DNA"/>
</dbReference>
<evidence type="ECO:0000313" key="1">
    <source>
        <dbReference type="EMBL" id="KAF5827714.1"/>
    </source>
</evidence>
<evidence type="ECO:0008006" key="3">
    <source>
        <dbReference type="Google" id="ProtNLM"/>
    </source>
</evidence>